<sequence>MKKIVLGILAHVDAGKTTLAEGILHACGTIRKAGRVDHKDAFLDNGEMERARGITIFSKQARVTWKDCDITILDTPGHVDFSAEMERTLQVLDYALLVIDGKDGVQGDVHTLWQLLGRYRVPVFIFVNKMDQPGTDREAVLTELRHKLDNNIMEIPSDIASEPEAAEELAMCSEQLMEEYLENGSIEADSVNDAICERKLFPCFFGSALKEEGITELLDGINSMTENMEYPEEFGARVYKIGRDASGVRLTYMKVTGGTLRVKMMVGNSCSADGDNVWEEKADQLRLYNGAGYQMTEKVEAGDICAVTGLLKTFAGQGLGIESENSAPVLEPVITYRLILNDETDPVVALGKVRQLEEEEPELHVTWQEESREIHIQVMGQVQMEILKSTLAERFGIEAEFDAGSIVYKETLAEPVVGIGHFEPLRHYAEVHLLMEPGERGSGVQIASLCSSDELDKNWQRLILTHLEERIHPGVLTGSELTDVRIILIAGRAHDKHTEGGDFRQATYRAVRQGLRSGRNILLEPWFDFRLEVPADNIGKAMSDVTRMHGEFQPPVTEGDKCILTGSAPAAAMRDYSREVTAYTRGHGRLTCTLKGYEPCHNAEEVIAGCGYDPEADTANPTGSVFCAHGAGFVVPWYEVRDYAHVEDGWKPDDGSGTYTANAVNNENEIGGIAVPLKNASYRSSEQYITQEEIEEIFRQTYRKKPEELSLFKKHNGRKYSNTGSQDRTGRVSEKRHIPKQEPLDEYLLVDGYNIIFAWPELNELSKDNLDSARRKLMDILCNYQGYKGCNLILVFDAYKVKGNPGSVEKYHNIYVVYTKEAETADQYIEKTVHDMHQTPPNKGRYRVTVATSDALEQMIVWGNGAQRISALGFKADVENASQGIKMENL</sequence>
<dbReference type="InterPro" id="IPR000795">
    <property type="entry name" value="T_Tr_GTP-bd_dom"/>
</dbReference>
<dbReference type="InterPro" id="IPR020568">
    <property type="entry name" value="Ribosomal_Su5_D2-typ_SF"/>
</dbReference>
<organism evidence="7 8">
    <name type="scientific">Bacteroides pectinophilus CAG:437</name>
    <dbReference type="NCBI Taxonomy" id="1263051"/>
    <lineage>
        <taxon>Bacteria</taxon>
        <taxon>Bacillati</taxon>
        <taxon>Bacillota</taxon>
        <taxon>Clostridia</taxon>
        <taxon>Eubacteriales</taxon>
    </lineage>
</organism>
<dbReference type="EMBL" id="CBHH010000045">
    <property type="protein sequence ID" value="CDD57279.1"/>
    <property type="molecule type" value="Genomic_DNA"/>
</dbReference>
<evidence type="ECO:0000313" key="7">
    <source>
        <dbReference type="EMBL" id="CDD57279.1"/>
    </source>
</evidence>
<dbReference type="GO" id="GO:0006412">
    <property type="term" value="P:translation"/>
    <property type="evidence" value="ECO:0007669"/>
    <property type="project" value="UniProtKB-KW"/>
</dbReference>
<dbReference type="CDD" id="cd03711">
    <property type="entry name" value="Tet_C"/>
    <property type="match status" value="1"/>
</dbReference>
<dbReference type="SUPFAM" id="SSF50447">
    <property type="entry name" value="Translation proteins"/>
    <property type="match status" value="1"/>
</dbReference>
<feature type="domain" description="Tr-type G" evidence="6">
    <location>
        <begin position="1"/>
        <end position="229"/>
    </location>
</feature>
<dbReference type="SUPFAM" id="SSF54980">
    <property type="entry name" value="EF-G C-terminal domain-like"/>
    <property type="match status" value="2"/>
</dbReference>
<dbReference type="PROSITE" id="PS51722">
    <property type="entry name" value="G_TR_2"/>
    <property type="match status" value="1"/>
</dbReference>
<evidence type="ECO:0000313" key="8">
    <source>
        <dbReference type="Proteomes" id="UP000018141"/>
    </source>
</evidence>
<dbReference type="AlphaFoldDB" id="R7AP11"/>
<dbReference type="SMART" id="SM00838">
    <property type="entry name" value="EFG_C"/>
    <property type="match status" value="1"/>
</dbReference>
<proteinExistence type="predicted"/>
<dbReference type="Pfam" id="PF00009">
    <property type="entry name" value="GTP_EFTU"/>
    <property type="match status" value="1"/>
</dbReference>
<dbReference type="GO" id="GO:0032790">
    <property type="term" value="P:ribosome disassembly"/>
    <property type="evidence" value="ECO:0007669"/>
    <property type="project" value="TreeGrafter"/>
</dbReference>
<comment type="caution">
    <text evidence="7">The sequence shown here is derived from an EMBL/GenBank/DDBJ whole genome shotgun (WGS) entry which is preliminary data.</text>
</comment>
<dbReference type="Gene3D" id="2.40.30.10">
    <property type="entry name" value="Translation factors"/>
    <property type="match status" value="1"/>
</dbReference>
<dbReference type="InterPro" id="IPR009000">
    <property type="entry name" value="Transl_B-barrel_sf"/>
</dbReference>
<dbReference type="InterPro" id="IPR041095">
    <property type="entry name" value="EFG_II"/>
</dbReference>
<evidence type="ECO:0000256" key="4">
    <source>
        <dbReference type="ARBA" id="ARBA00023251"/>
    </source>
</evidence>
<dbReference type="Pfam" id="PF00679">
    <property type="entry name" value="EFG_C"/>
    <property type="match status" value="1"/>
</dbReference>
<evidence type="ECO:0000256" key="1">
    <source>
        <dbReference type="ARBA" id="ARBA00022741"/>
    </source>
</evidence>
<reference evidence="7" key="1">
    <citation type="submission" date="2012-11" db="EMBL/GenBank/DDBJ databases">
        <title>Dependencies among metagenomic species, viruses, plasmids and units of genetic variation.</title>
        <authorList>
            <person name="Nielsen H.B."/>
            <person name="Almeida M."/>
            <person name="Juncker A.S."/>
            <person name="Rasmussen S."/>
            <person name="Li J."/>
            <person name="Sunagawa S."/>
            <person name="Plichta D."/>
            <person name="Gautier L."/>
            <person name="Le Chatelier E."/>
            <person name="Peletier E."/>
            <person name="Bonde I."/>
            <person name="Nielsen T."/>
            <person name="Manichanh C."/>
            <person name="Arumugam M."/>
            <person name="Batto J."/>
            <person name="Santos M.B.Q.D."/>
            <person name="Blom N."/>
            <person name="Borruel N."/>
            <person name="Burgdorf K.S."/>
            <person name="Boumezbeur F."/>
            <person name="Casellas F."/>
            <person name="Dore J."/>
            <person name="Guarner F."/>
            <person name="Hansen T."/>
            <person name="Hildebrand F."/>
            <person name="Kaas R.S."/>
            <person name="Kennedy S."/>
            <person name="Kristiansen K."/>
            <person name="Kultima J.R."/>
            <person name="Leonard P."/>
            <person name="Levenez F."/>
            <person name="Lund O."/>
            <person name="Moumen B."/>
            <person name="Le Paslier D."/>
            <person name="Pons N."/>
            <person name="Pedersen O."/>
            <person name="Prifti E."/>
            <person name="Qin J."/>
            <person name="Raes J."/>
            <person name="Tap J."/>
            <person name="Tims S."/>
            <person name="Ussery D.W."/>
            <person name="Yamada T."/>
            <person name="MetaHit consortium"/>
            <person name="Renault P."/>
            <person name="Sicheritz-Ponten T."/>
            <person name="Bork P."/>
            <person name="Wang J."/>
            <person name="Brunak S."/>
            <person name="Ehrlich S.D."/>
        </authorList>
    </citation>
    <scope>NUCLEOTIDE SEQUENCE [LARGE SCALE GENOMIC DNA]</scope>
</reference>
<dbReference type="Gene3D" id="3.30.70.240">
    <property type="match status" value="1"/>
</dbReference>
<dbReference type="CDD" id="cd10912">
    <property type="entry name" value="PIN_YacP-like"/>
    <property type="match status" value="1"/>
</dbReference>
<dbReference type="Gene3D" id="3.40.50.300">
    <property type="entry name" value="P-loop containing nucleotide triphosphate hydrolases"/>
    <property type="match status" value="1"/>
</dbReference>
<dbReference type="GO" id="GO:0003924">
    <property type="term" value="F:GTPase activity"/>
    <property type="evidence" value="ECO:0007669"/>
    <property type="project" value="InterPro"/>
</dbReference>
<accession>R7AP11</accession>
<feature type="region of interest" description="Disordered" evidence="5">
    <location>
        <begin position="715"/>
        <end position="737"/>
    </location>
</feature>
<keyword evidence="4" id="KW-0046">Antibiotic resistance</keyword>
<evidence type="ECO:0000256" key="3">
    <source>
        <dbReference type="ARBA" id="ARBA00023134"/>
    </source>
</evidence>
<dbReference type="NCBIfam" id="TIGR00231">
    <property type="entry name" value="small_GTP"/>
    <property type="match status" value="1"/>
</dbReference>
<dbReference type="InterPro" id="IPR010298">
    <property type="entry name" value="YacP-like"/>
</dbReference>
<dbReference type="SUPFAM" id="SSF54211">
    <property type="entry name" value="Ribosomal protein S5 domain 2-like"/>
    <property type="match status" value="1"/>
</dbReference>
<dbReference type="PRINTS" id="PR00315">
    <property type="entry name" value="ELONGATNFCT"/>
</dbReference>
<dbReference type="InterPro" id="IPR005517">
    <property type="entry name" value="Transl_elong_EFG/EF2_IV"/>
</dbReference>
<dbReference type="Gene3D" id="3.30.230.10">
    <property type="match status" value="1"/>
</dbReference>
<dbReference type="InterPro" id="IPR014721">
    <property type="entry name" value="Ribsml_uS5_D2-typ_fold_subgr"/>
</dbReference>
<keyword evidence="1" id="KW-0547">Nucleotide-binding</keyword>
<keyword evidence="2" id="KW-0648">Protein biosynthesis</keyword>
<dbReference type="GO" id="GO:0005525">
    <property type="term" value="F:GTP binding"/>
    <property type="evidence" value="ECO:0007669"/>
    <property type="project" value="UniProtKB-KW"/>
</dbReference>
<evidence type="ECO:0000256" key="2">
    <source>
        <dbReference type="ARBA" id="ARBA00022917"/>
    </source>
</evidence>
<gene>
    <name evidence="7" type="ORF">BN656_00031</name>
</gene>
<dbReference type="InterPro" id="IPR005225">
    <property type="entry name" value="Small_GTP-bd"/>
</dbReference>
<dbReference type="PANTHER" id="PTHR43261:SF1">
    <property type="entry name" value="RIBOSOME-RELEASING FACTOR 2, MITOCHONDRIAL"/>
    <property type="match status" value="1"/>
</dbReference>
<dbReference type="InterPro" id="IPR035647">
    <property type="entry name" value="EFG_III/V"/>
</dbReference>
<dbReference type="InterPro" id="IPR035650">
    <property type="entry name" value="Tet_C"/>
</dbReference>
<dbReference type="GO" id="GO:0046677">
    <property type="term" value="P:response to antibiotic"/>
    <property type="evidence" value="ECO:0007669"/>
    <property type="project" value="UniProtKB-KW"/>
</dbReference>
<dbReference type="Pfam" id="PF05991">
    <property type="entry name" value="NYN_YacP"/>
    <property type="match status" value="1"/>
</dbReference>
<dbReference type="InterPro" id="IPR027417">
    <property type="entry name" value="P-loop_NTPase"/>
</dbReference>
<dbReference type="InterPro" id="IPR031157">
    <property type="entry name" value="G_TR_CS"/>
</dbReference>
<evidence type="ECO:0000256" key="5">
    <source>
        <dbReference type="SAM" id="MobiDB-lite"/>
    </source>
</evidence>
<dbReference type="Gene3D" id="3.30.70.870">
    <property type="entry name" value="Elongation Factor G (Translational Gtpase), domain 3"/>
    <property type="match status" value="1"/>
</dbReference>
<dbReference type="InterPro" id="IPR000640">
    <property type="entry name" value="EFG_V-like"/>
</dbReference>
<dbReference type="Pfam" id="PF03764">
    <property type="entry name" value="EFG_IV"/>
    <property type="match status" value="1"/>
</dbReference>
<dbReference type="PROSITE" id="PS00301">
    <property type="entry name" value="G_TR_1"/>
    <property type="match status" value="1"/>
</dbReference>
<dbReference type="SUPFAM" id="SSF52540">
    <property type="entry name" value="P-loop containing nucleoside triphosphate hydrolases"/>
    <property type="match status" value="1"/>
</dbReference>
<keyword evidence="3" id="KW-0342">GTP-binding</keyword>
<dbReference type="Proteomes" id="UP000018141">
    <property type="component" value="Unassembled WGS sequence"/>
</dbReference>
<protein>
    <recommendedName>
        <fullName evidence="6">Tr-type G domain-containing protein</fullName>
    </recommendedName>
</protein>
<evidence type="ECO:0000259" key="6">
    <source>
        <dbReference type="PROSITE" id="PS51722"/>
    </source>
</evidence>
<dbReference type="SMART" id="SM00889">
    <property type="entry name" value="EFG_IV"/>
    <property type="match status" value="1"/>
</dbReference>
<dbReference type="PANTHER" id="PTHR43261">
    <property type="entry name" value="TRANSLATION ELONGATION FACTOR G-RELATED"/>
    <property type="match status" value="1"/>
</dbReference>
<feature type="compositionally biased region" description="Basic and acidic residues" evidence="5">
    <location>
        <begin position="728"/>
        <end position="737"/>
    </location>
</feature>
<name>R7AP11_9FIRM</name>
<dbReference type="Pfam" id="PF14492">
    <property type="entry name" value="EFG_III"/>
    <property type="match status" value="1"/>
</dbReference>